<organism evidence="1 2">
    <name type="scientific">Cyclotella atomus</name>
    <dbReference type="NCBI Taxonomy" id="382360"/>
    <lineage>
        <taxon>Eukaryota</taxon>
        <taxon>Sar</taxon>
        <taxon>Stramenopiles</taxon>
        <taxon>Ochrophyta</taxon>
        <taxon>Bacillariophyta</taxon>
        <taxon>Coscinodiscophyceae</taxon>
        <taxon>Thalassiosirophycidae</taxon>
        <taxon>Stephanodiscales</taxon>
        <taxon>Stephanodiscaceae</taxon>
        <taxon>Cyclotella</taxon>
    </lineage>
</organism>
<name>A0ABD3PT84_9STRA</name>
<sequence>MNVPMRECGRLVCLWPWDEDCNDEKKVDMDSDEENDSCNQKLKEVLKESHDWDRSAFDDVIRTNSEVLMDKSSLDSETGLWSIAIQNGSTKASDITTIKARFVINAAGIDCDKVQSLAASVGSRGESTVPAPDFEARPGRGQNIIYSVSEDATNSEMNAYTPTRPIQPVLTDRTKGIFVYSTLYHLSEICHRRWHKEHRAHCKSWYRQACGTVHTATVKPIPAPTCHLQKQLAPTPLPDVADLVKQYHSRHDGTIEIDGNSYKVTHPLTKLGWEARSGLACRM</sequence>
<gene>
    <name evidence="1" type="ORF">ACHAWO_010921</name>
</gene>
<comment type="caution">
    <text evidence="1">The sequence shown here is derived from an EMBL/GenBank/DDBJ whole genome shotgun (WGS) entry which is preliminary data.</text>
</comment>
<dbReference type="Proteomes" id="UP001530400">
    <property type="component" value="Unassembled WGS sequence"/>
</dbReference>
<reference evidence="1 2" key="1">
    <citation type="submission" date="2024-10" db="EMBL/GenBank/DDBJ databases">
        <title>Updated reference genomes for cyclostephanoid diatoms.</title>
        <authorList>
            <person name="Roberts W.R."/>
            <person name="Alverson A.J."/>
        </authorList>
    </citation>
    <scope>NUCLEOTIDE SEQUENCE [LARGE SCALE GENOMIC DNA]</scope>
    <source>
        <strain evidence="1 2">AJA010-31</strain>
    </source>
</reference>
<keyword evidence="2" id="KW-1185">Reference proteome</keyword>
<evidence type="ECO:0000313" key="1">
    <source>
        <dbReference type="EMBL" id="KAL3790924.1"/>
    </source>
</evidence>
<dbReference type="AlphaFoldDB" id="A0ABD3PT84"/>
<dbReference type="EMBL" id="JALLPJ020000480">
    <property type="protein sequence ID" value="KAL3790924.1"/>
    <property type="molecule type" value="Genomic_DNA"/>
</dbReference>
<accession>A0ABD3PT84</accession>
<proteinExistence type="predicted"/>
<evidence type="ECO:0000313" key="2">
    <source>
        <dbReference type="Proteomes" id="UP001530400"/>
    </source>
</evidence>
<protein>
    <submittedName>
        <fullName evidence="1">Uncharacterized protein</fullName>
    </submittedName>
</protein>